<evidence type="ECO:0000256" key="2">
    <source>
        <dbReference type="SAM" id="Phobius"/>
    </source>
</evidence>
<evidence type="ECO:0000313" key="4">
    <source>
        <dbReference type="EMBL" id="VFT97423.1"/>
    </source>
</evidence>
<reference evidence="4 5" key="1">
    <citation type="submission" date="2019-03" db="EMBL/GenBank/DDBJ databases">
        <authorList>
            <person name="Gaulin E."/>
            <person name="Dumas B."/>
        </authorList>
    </citation>
    <scope>NUCLEOTIDE SEQUENCE [LARGE SCALE GENOMIC DNA]</scope>
    <source>
        <strain evidence="4">CBS 568.67</strain>
    </source>
</reference>
<dbReference type="Proteomes" id="UP000332933">
    <property type="component" value="Unassembled WGS sequence"/>
</dbReference>
<feature type="compositionally biased region" description="Polar residues" evidence="1">
    <location>
        <begin position="120"/>
        <end position="133"/>
    </location>
</feature>
<feature type="compositionally biased region" description="Low complexity" evidence="1">
    <location>
        <begin position="208"/>
        <end position="219"/>
    </location>
</feature>
<evidence type="ECO:0000256" key="1">
    <source>
        <dbReference type="SAM" id="MobiDB-lite"/>
    </source>
</evidence>
<evidence type="ECO:0000313" key="3">
    <source>
        <dbReference type="EMBL" id="KAF0687505.1"/>
    </source>
</evidence>
<evidence type="ECO:0000313" key="5">
    <source>
        <dbReference type="Proteomes" id="UP000332933"/>
    </source>
</evidence>
<keyword evidence="2" id="KW-0812">Transmembrane</keyword>
<accession>A0A485LFU3</accession>
<feature type="region of interest" description="Disordered" evidence="1">
    <location>
        <begin position="102"/>
        <end position="142"/>
    </location>
</feature>
<dbReference type="AlphaFoldDB" id="A0A485LFU3"/>
<keyword evidence="5" id="KW-1185">Reference proteome</keyword>
<keyword evidence="2" id="KW-1133">Transmembrane helix</keyword>
<protein>
    <submittedName>
        <fullName evidence="4">Aste57867_20744 protein</fullName>
    </submittedName>
</protein>
<dbReference type="EMBL" id="CAADRA010006931">
    <property type="protein sequence ID" value="VFT97423.1"/>
    <property type="molecule type" value="Genomic_DNA"/>
</dbReference>
<sequence>MARHNLELDPWGDLIVARSSVATNGSPISFRLASGAGMFSPVAIFVYHDEDGGDATTTAASFSGTCVRVSAVVGVAMLVMIVLTLALKSPLVAAPDRNGPSIAKPTITPPPRIPPERNTLAPNMSTVPNITGRTNDKTDMPPIMTTPMPAVNLDALVTDEPEEATTSLPTKPPPSLIPWSTLLAPSHSNAPPATAGALDTQLESTISPAAPTATPYQPTDSRNHATSALPSDSTIGYHVQNNCGRPLTIQSAVELATNDEVVATGGFLDLTHAASIVLRCDATFPRMFAVNFRAHSVVVTFEATVTDGRIQYRLLVDDSFVAGSSQGSVSVTILTNGVQDESCQNIYCRDAQCTTSSSTPSQPFGPHECPATTEFLVTFC</sequence>
<feature type="transmembrane region" description="Helical" evidence="2">
    <location>
        <begin position="67"/>
        <end position="87"/>
    </location>
</feature>
<reference evidence="3" key="2">
    <citation type="submission" date="2019-06" db="EMBL/GenBank/DDBJ databases">
        <title>Genomics analysis of Aphanomyces spp. identifies a new class of oomycete effector associated with host adaptation.</title>
        <authorList>
            <person name="Gaulin E."/>
        </authorList>
    </citation>
    <scope>NUCLEOTIDE SEQUENCE</scope>
    <source>
        <strain evidence="3">CBS 578.67</strain>
    </source>
</reference>
<feature type="compositionally biased region" description="Polar residues" evidence="1">
    <location>
        <begin position="224"/>
        <end position="233"/>
    </location>
</feature>
<gene>
    <name evidence="4" type="primary">Aste57867_20744</name>
    <name evidence="3" type="ORF">As57867_020676</name>
    <name evidence="4" type="ORF">ASTE57867_20744</name>
</gene>
<keyword evidence="2" id="KW-0472">Membrane</keyword>
<organism evidence="4 5">
    <name type="scientific">Aphanomyces stellatus</name>
    <dbReference type="NCBI Taxonomy" id="120398"/>
    <lineage>
        <taxon>Eukaryota</taxon>
        <taxon>Sar</taxon>
        <taxon>Stramenopiles</taxon>
        <taxon>Oomycota</taxon>
        <taxon>Saprolegniomycetes</taxon>
        <taxon>Saprolegniales</taxon>
        <taxon>Verrucalvaceae</taxon>
        <taxon>Aphanomyces</taxon>
    </lineage>
</organism>
<feature type="region of interest" description="Disordered" evidence="1">
    <location>
        <begin position="160"/>
        <end position="233"/>
    </location>
</feature>
<dbReference type="EMBL" id="VJMH01006905">
    <property type="protein sequence ID" value="KAF0687505.1"/>
    <property type="molecule type" value="Genomic_DNA"/>
</dbReference>
<name>A0A485LFU3_9STRA</name>
<proteinExistence type="predicted"/>